<dbReference type="InterPro" id="IPR044846">
    <property type="entry name" value="GH10"/>
</dbReference>
<protein>
    <recommendedName>
        <fullName evidence="3">endo-1,4-beta-xylanase</fullName>
        <ecNumber evidence="3">3.2.1.8</ecNumber>
    </recommendedName>
</protein>
<reference evidence="13" key="1">
    <citation type="submission" date="2023-11" db="EMBL/GenBank/DDBJ databases">
        <authorList>
            <person name="Helweg L.P."/>
            <person name="Kiel A."/>
            <person name="Hitz F."/>
            <person name="Ruckert-Reed C."/>
            <person name="Busche T."/>
            <person name="Kaltschmidt B."/>
            <person name="Kaltschmidt C."/>
        </authorList>
    </citation>
    <scope>NUCLEOTIDE SEQUENCE [LARGE SCALE GENOMIC DNA]</scope>
    <source>
        <strain evidence="13">4.1</strain>
    </source>
</reference>
<evidence type="ECO:0000313" key="12">
    <source>
        <dbReference type="EMBL" id="WPF81351.1"/>
    </source>
</evidence>
<evidence type="ECO:0000256" key="5">
    <source>
        <dbReference type="ARBA" id="ARBA00022729"/>
    </source>
</evidence>
<sequence>MAALTARRRRTVSVAVASTLLVLAGCSSTGSPSEQGTVVDLLQQDWGHVPGVVEESAGLRVTVTGRSIVEQDGGGGQPDPPVNLAGTHLVAPEDFTLRATFTDVTADATLAVYDSPPVIADEFRIEPAGVQLTLRGDDLRIAVFDGSHPQDVTDPQPAHDEHVTLLDPAAELSVHRSGDRLEIASDGETLSSLPLGDVFVSGELWLGLSSEEGAFTVSALAAAAPSGAHLAAAGPSVADAEPSPDGLQALAAGSRPDFLVGAAVALGPLASDAQYADAVVGNFGVITPENAMKPQALSPRQGEYSFEEADALLDVAASAGIAVHGHTIAFTEAMPRWMRELPTGTEQERQESAVVLLDYVTTVVTHFRGRLDSLDVVNEPFDLEQGTSLQENVWFRVFGPTYPVVVSQAVHDADPDVRQFINENGADVPGPRQDALLQLALDTNVQGGHIDGVGLQAHVYDLDTDALSADDLATTFASVEDAGLLARISENDVTDSEGQAVQAEQYATVLAACFASTACVSYTTWGVDDAFDWWVDDDGALRQGHDLLFDDGEPTPAYDAVREVLAG</sequence>
<comment type="similarity">
    <text evidence="2">Belongs to the glycosyl hydrolase 10 (cellulase F) family.</text>
</comment>
<dbReference type="EMBL" id="CP138359">
    <property type="protein sequence ID" value="WPF81351.1"/>
    <property type="molecule type" value="Genomic_DNA"/>
</dbReference>
<keyword evidence="6" id="KW-0378">Hydrolase</keyword>
<evidence type="ECO:0000256" key="10">
    <source>
        <dbReference type="SAM" id="SignalP"/>
    </source>
</evidence>
<organism evidence="12 13">
    <name type="scientific">Sanguibacter biliveldensis</name>
    <dbReference type="NCBI Taxonomy" id="3030830"/>
    <lineage>
        <taxon>Bacteria</taxon>
        <taxon>Bacillati</taxon>
        <taxon>Actinomycetota</taxon>
        <taxon>Actinomycetes</taxon>
        <taxon>Micrococcales</taxon>
        <taxon>Sanguibacteraceae</taxon>
        <taxon>Sanguibacter</taxon>
    </lineage>
</organism>
<proteinExistence type="inferred from homology"/>
<dbReference type="InterPro" id="IPR001000">
    <property type="entry name" value="GH10_dom"/>
</dbReference>
<dbReference type="GO" id="GO:0031176">
    <property type="term" value="F:endo-1,4-beta-xylanase activity"/>
    <property type="evidence" value="ECO:0007669"/>
    <property type="project" value="UniProtKB-EC"/>
</dbReference>
<dbReference type="PANTHER" id="PTHR31490">
    <property type="entry name" value="GLYCOSYL HYDROLASE"/>
    <property type="match status" value="1"/>
</dbReference>
<dbReference type="Gene3D" id="3.20.20.80">
    <property type="entry name" value="Glycosidases"/>
    <property type="match status" value="1"/>
</dbReference>
<dbReference type="RefSeq" id="WP_319155743.1">
    <property type="nucleotide sequence ID" value="NZ_CP138359.1"/>
</dbReference>
<feature type="chain" id="PRO_5041989495" description="endo-1,4-beta-xylanase" evidence="10">
    <location>
        <begin position="25"/>
        <end position="567"/>
    </location>
</feature>
<evidence type="ECO:0000256" key="8">
    <source>
        <dbReference type="ARBA" id="ARBA00023295"/>
    </source>
</evidence>
<evidence type="ECO:0000256" key="2">
    <source>
        <dbReference type="ARBA" id="ARBA00007495"/>
    </source>
</evidence>
<keyword evidence="13" id="KW-1185">Reference proteome</keyword>
<name>A0AAF0Z6M6_9MICO</name>
<feature type="signal peptide" evidence="10">
    <location>
        <begin position="1"/>
        <end position="24"/>
    </location>
</feature>
<evidence type="ECO:0000256" key="9">
    <source>
        <dbReference type="ARBA" id="ARBA00023326"/>
    </source>
</evidence>
<keyword evidence="7" id="KW-0119">Carbohydrate metabolism</keyword>
<keyword evidence="4" id="KW-0858">Xylan degradation</keyword>
<evidence type="ECO:0000256" key="4">
    <source>
        <dbReference type="ARBA" id="ARBA00022651"/>
    </source>
</evidence>
<dbReference type="SUPFAM" id="SSF51445">
    <property type="entry name" value="(Trans)glycosidases"/>
    <property type="match status" value="1"/>
</dbReference>
<evidence type="ECO:0000256" key="7">
    <source>
        <dbReference type="ARBA" id="ARBA00023277"/>
    </source>
</evidence>
<dbReference type="Proteomes" id="UP001304340">
    <property type="component" value="Chromosome"/>
</dbReference>
<accession>A0AAF0Z6M6</accession>
<dbReference type="PROSITE" id="PS51760">
    <property type="entry name" value="GH10_2"/>
    <property type="match status" value="1"/>
</dbReference>
<keyword evidence="9" id="KW-0624">Polysaccharide degradation</keyword>
<keyword evidence="8" id="KW-0326">Glycosidase</keyword>
<evidence type="ECO:0000259" key="11">
    <source>
        <dbReference type="PROSITE" id="PS51760"/>
    </source>
</evidence>
<dbReference type="PANTHER" id="PTHR31490:SF88">
    <property type="entry name" value="BETA-XYLANASE"/>
    <property type="match status" value="1"/>
</dbReference>
<evidence type="ECO:0000256" key="6">
    <source>
        <dbReference type="ARBA" id="ARBA00022801"/>
    </source>
</evidence>
<evidence type="ECO:0000313" key="13">
    <source>
        <dbReference type="Proteomes" id="UP001304340"/>
    </source>
</evidence>
<feature type="domain" description="GH10" evidence="11">
    <location>
        <begin position="252"/>
        <end position="564"/>
    </location>
</feature>
<evidence type="ECO:0000256" key="3">
    <source>
        <dbReference type="ARBA" id="ARBA00012590"/>
    </source>
</evidence>
<dbReference type="SMART" id="SM00633">
    <property type="entry name" value="Glyco_10"/>
    <property type="match status" value="1"/>
</dbReference>
<keyword evidence="5 10" id="KW-0732">Signal</keyword>
<dbReference type="PROSITE" id="PS51257">
    <property type="entry name" value="PROKAR_LIPOPROTEIN"/>
    <property type="match status" value="1"/>
</dbReference>
<dbReference type="AlphaFoldDB" id="A0AAF0Z6M6"/>
<dbReference type="KEGG" id="sbil:SANBI_002640"/>
<dbReference type="InterPro" id="IPR017853">
    <property type="entry name" value="GH"/>
</dbReference>
<dbReference type="Pfam" id="PF00331">
    <property type="entry name" value="Glyco_hydro_10"/>
    <property type="match status" value="1"/>
</dbReference>
<comment type="catalytic activity">
    <reaction evidence="1">
        <text>Endohydrolysis of (1-&gt;4)-beta-D-xylosidic linkages in xylans.</text>
        <dbReference type="EC" id="3.2.1.8"/>
    </reaction>
</comment>
<evidence type="ECO:0000256" key="1">
    <source>
        <dbReference type="ARBA" id="ARBA00000681"/>
    </source>
</evidence>
<dbReference type="GO" id="GO:0045493">
    <property type="term" value="P:xylan catabolic process"/>
    <property type="evidence" value="ECO:0007669"/>
    <property type="project" value="UniProtKB-KW"/>
</dbReference>
<gene>
    <name evidence="12" type="ORF">SANBI_002640</name>
</gene>
<dbReference type="EC" id="3.2.1.8" evidence="3"/>